<sequence length="416" mass="49686">MELKLNNGTIVLISPDDYELVNKCTWHKNKGGYAQGDMDNKTILMHRLIMNFPKGKIVDHINRNKLDNRKENLRVVDRFINSRNRNVSKSKIHSKYRGVFYHKKNNKYAARIIYNNKRMFIGNFNNEYDAATSFDMYIIHNKIDEIELNFPEKRNDYINTQYISTNKQCSSKYIGVCFEKKKNKYFAKILHNKKQTCIKYSENEMDCAKAYDKYIVTNNIPSKRLNFPDDYPEYNKNYVIKTSFELINETTIKLILSYNKNNDEILIDKDDYDKIKCYTWSINKGYVCAKQENKQIRLHRFIMNANDPETFIDHIDSNPFNNKKNNLRISNPQKNGQNKVKCDNASSQYYNVLYNKRSNKWIIKIGSIYVGRERLEILAARRRDLYIMDHLPDSHYKMNFEWTPEDIEMWKLALRI</sequence>
<proteinExistence type="predicted"/>
<dbReference type="SUPFAM" id="SSF54060">
    <property type="entry name" value="His-Me finger endonucleases"/>
    <property type="match status" value="2"/>
</dbReference>
<dbReference type="InterPro" id="IPR044925">
    <property type="entry name" value="His-Me_finger_sf"/>
</dbReference>
<keyword evidence="5" id="KW-0255">Endonuclease</keyword>
<name>A0A1V0SIP3_9VIRU</name>
<dbReference type="EMBL" id="KY684109">
    <property type="protein sequence ID" value="ARF11595.1"/>
    <property type="molecule type" value="Genomic_DNA"/>
</dbReference>
<dbReference type="PROSITE" id="PS51032">
    <property type="entry name" value="AP2_ERF"/>
    <property type="match status" value="1"/>
</dbReference>
<keyword evidence="5" id="KW-0540">Nuclease</keyword>
<organism evidence="5">
    <name type="scientific">Klosneuvirus KNV1</name>
    <dbReference type="NCBI Taxonomy" id="1977640"/>
    <lineage>
        <taxon>Viruses</taxon>
        <taxon>Varidnaviria</taxon>
        <taxon>Bamfordvirae</taxon>
        <taxon>Nucleocytoviricota</taxon>
        <taxon>Megaviricetes</taxon>
        <taxon>Imitervirales</taxon>
        <taxon>Mimiviridae</taxon>
        <taxon>Klosneuvirinae</taxon>
        <taxon>Klosneuvirus</taxon>
    </lineage>
</organism>
<dbReference type="GO" id="GO:0003677">
    <property type="term" value="F:DNA binding"/>
    <property type="evidence" value="ECO:0007669"/>
    <property type="project" value="UniProtKB-KW"/>
</dbReference>
<keyword evidence="2" id="KW-0238">DNA-binding</keyword>
<dbReference type="InterPro" id="IPR001471">
    <property type="entry name" value="AP2/ERF_dom"/>
</dbReference>
<keyword evidence="5" id="KW-0378">Hydrolase</keyword>
<dbReference type="InterPro" id="IPR036955">
    <property type="entry name" value="AP2/ERF_dom_sf"/>
</dbReference>
<gene>
    <name evidence="5" type="ORF">Klosneuvirus_2_31</name>
</gene>
<evidence type="ECO:0000313" key="5">
    <source>
        <dbReference type="EMBL" id="ARF11595.1"/>
    </source>
</evidence>
<dbReference type="Gene3D" id="3.30.730.10">
    <property type="entry name" value="AP2/ERF domain"/>
    <property type="match status" value="1"/>
</dbReference>
<evidence type="ECO:0000256" key="2">
    <source>
        <dbReference type="ARBA" id="ARBA00023125"/>
    </source>
</evidence>
<dbReference type="Gene3D" id="3.90.75.20">
    <property type="match status" value="2"/>
</dbReference>
<dbReference type="InterPro" id="IPR003615">
    <property type="entry name" value="HNH_nuc"/>
</dbReference>
<evidence type="ECO:0000256" key="3">
    <source>
        <dbReference type="ARBA" id="ARBA00023163"/>
    </source>
</evidence>
<reference evidence="5" key="1">
    <citation type="journal article" date="2017" name="Science">
        <title>Giant viruses with an expanded complement of translation system components.</title>
        <authorList>
            <person name="Schulz F."/>
            <person name="Yutin N."/>
            <person name="Ivanova N.N."/>
            <person name="Ortega D.R."/>
            <person name="Lee T.K."/>
            <person name="Vierheilig J."/>
            <person name="Daims H."/>
            <person name="Horn M."/>
            <person name="Wagner M."/>
            <person name="Jensen G.J."/>
            <person name="Kyrpides N.C."/>
            <person name="Koonin E.V."/>
            <person name="Woyke T."/>
        </authorList>
    </citation>
    <scope>NUCLEOTIDE SEQUENCE</scope>
    <source>
        <strain evidence="5">KNV1</strain>
    </source>
</reference>
<keyword evidence="3" id="KW-0804">Transcription</keyword>
<accession>A0A1V0SIP3</accession>
<dbReference type="Pfam" id="PF13392">
    <property type="entry name" value="HNH_3"/>
    <property type="match status" value="1"/>
</dbReference>
<dbReference type="InterPro" id="IPR016177">
    <property type="entry name" value="DNA-bd_dom_sf"/>
</dbReference>
<dbReference type="GO" id="GO:0004519">
    <property type="term" value="F:endonuclease activity"/>
    <property type="evidence" value="ECO:0007669"/>
    <property type="project" value="UniProtKB-KW"/>
</dbReference>
<evidence type="ECO:0000256" key="1">
    <source>
        <dbReference type="ARBA" id="ARBA00023015"/>
    </source>
</evidence>
<protein>
    <submittedName>
        <fullName evidence="5">HNH endonuclease</fullName>
    </submittedName>
</protein>
<dbReference type="GO" id="GO:0003700">
    <property type="term" value="F:DNA-binding transcription factor activity"/>
    <property type="evidence" value="ECO:0007669"/>
    <property type="project" value="InterPro"/>
</dbReference>
<evidence type="ECO:0000259" key="4">
    <source>
        <dbReference type="PROSITE" id="PS51032"/>
    </source>
</evidence>
<keyword evidence="1" id="KW-0805">Transcription regulation</keyword>
<feature type="domain" description="AP2/ERF" evidence="4">
    <location>
        <begin position="95"/>
        <end position="151"/>
    </location>
</feature>
<dbReference type="SUPFAM" id="SSF54171">
    <property type="entry name" value="DNA-binding domain"/>
    <property type="match status" value="2"/>
</dbReference>